<sequence>MTRWASRSDQSPPFVLLVERADHLVAVRSSRAAKNAEADCRISFARRNSAFSLRNRRISSCAARAAPGRDPDQTHLRSVSEFTPSFAATSRIAAHSDSWL</sequence>
<dbReference type="KEGG" id="srt:Srot_2480"/>
<reference evidence="1 2" key="1">
    <citation type="journal article" date="2010" name="Stand. Genomic Sci.">
        <title>Complete genome sequence of Segniliparus rotundus type strain (CDC 1076).</title>
        <authorList>
            <person name="Sikorski J."/>
            <person name="Lapidus A."/>
            <person name="Copeland A."/>
            <person name="Misra M."/>
            <person name="Glavina Del Rio T."/>
            <person name="Nolan M."/>
            <person name="Lucas S."/>
            <person name="Chen F."/>
            <person name="Tice H."/>
            <person name="Cheng J.F."/>
            <person name="Jando M."/>
            <person name="Schneider S."/>
            <person name="Bruce D."/>
            <person name="Goodwin L."/>
            <person name="Pitluck S."/>
            <person name="Liolios K."/>
            <person name="Mikhailova N."/>
            <person name="Pati A."/>
            <person name="Ivanova N."/>
            <person name="Mavromatis K."/>
            <person name="Chen A."/>
            <person name="Palaniappan K."/>
            <person name="Chertkov O."/>
            <person name="Land M."/>
            <person name="Hauser L."/>
            <person name="Chang Y.J."/>
            <person name="Jeffries C.D."/>
            <person name="Brettin T."/>
            <person name="Detter J.C."/>
            <person name="Han C."/>
            <person name="Rohde M."/>
            <person name="Goker M."/>
            <person name="Bristow J."/>
            <person name="Eisen J.A."/>
            <person name="Markowitz V."/>
            <person name="Hugenholtz P."/>
            <person name="Kyrpides N.C."/>
            <person name="Klenk H.P."/>
        </authorList>
    </citation>
    <scope>NUCLEOTIDE SEQUENCE [LARGE SCALE GENOMIC DNA]</scope>
    <source>
        <strain evidence="2">ATCC BAA-972 / CDC 1076 / CIP 108378 / DSM 44985 / JCM 13578</strain>
    </source>
</reference>
<dbReference type="AlphaFoldDB" id="D6ZBG7"/>
<dbReference type="Proteomes" id="UP000002247">
    <property type="component" value="Chromosome"/>
</dbReference>
<protein>
    <submittedName>
        <fullName evidence="1">Uncharacterized protein</fullName>
    </submittedName>
</protein>
<dbReference type="HOGENOM" id="CLU_2304065_0_0_11"/>
<organism evidence="1 2">
    <name type="scientific">Segniliparus rotundus (strain ATCC BAA-972 / CDC 1076 / CIP 108378 / DSM 44985 / JCM 13578)</name>
    <dbReference type="NCBI Taxonomy" id="640132"/>
    <lineage>
        <taxon>Bacteria</taxon>
        <taxon>Bacillati</taxon>
        <taxon>Actinomycetota</taxon>
        <taxon>Actinomycetes</taxon>
        <taxon>Mycobacteriales</taxon>
        <taxon>Segniliparaceae</taxon>
        <taxon>Segniliparus</taxon>
    </lineage>
</organism>
<name>D6ZBG7_SEGRD</name>
<gene>
    <name evidence="1" type="ordered locus">Srot_2480</name>
</gene>
<keyword evidence="2" id="KW-1185">Reference proteome</keyword>
<evidence type="ECO:0000313" key="2">
    <source>
        <dbReference type="Proteomes" id="UP000002247"/>
    </source>
</evidence>
<dbReference type="RefSeq" id="WP_013139369.1">
    <property type="nucleotide sequence ID" value="NC_014168.1"/>
</dbReference>
<accession>D6ZBG7</accession>
<evidence type="ECO:0000313" key="1">
    <source>
        <dbReference type="EMBL" id="ADG98919.1"/>
    </source>
</evidence>
<dbReference type="STRING" id="640132.Srot_2480"/>
<dbReference type="EMBL" id="CP001958">
    <property type="protein sequence ID" value="ADG98919.1"/>
    <property type="molecule type" value="Genomic_DNA"/>
</dbReference>
<proteinExistence type="predicted"/>